<sequence>MNLDYWWGKAKEASSIIGWFPTVIFAQWQHETGHFTSSNFTKNNNIAGQTWQSYMPLSMKGSARPSAEGGYYIRYDDPVTGYVDFIQKNGRYANVKQLGTEEEQICEIAACGWAADKNYALKLINRLNENKQQGYVFEEDDEMLKEEVELLKGQIQTLLNTADAHIEKINALERQNSMPVPEWAKGAVDAAVSCGLIESPEDRSYDFYSLITVLQRIGIIH</sequence>
<keyword evidence="3" id="KW-1185">Reference proteome</keyword>
<protein>
    <recommendedName>
        <fullName evidence="1">Mannosyl-glycoprotein endo-beta-N-acetylglucosamidase-like domain-containing protein</fullName>
    </recommendedName>
</protein>
<dbReference type="Gene3D" id="1.10.530.10">
    <property type="match status" value="1"/>
</dbReference>
<accession>A0ABN8G8U6</accession>
<dbReference type="InterPro" id="IPR002901">
    <property type="entry name" value="MGlyc_endo_b_GlcNAc-like_dom"/>
</dbReference>
<evidence type="ECO:0000259" key="1">
    <source>
        <dbReference type="Pfam" id="PF01832"/>
    </source>
</evidence>
<organism evidence="2 3">
    <name type="scientific">Paenibacillus allorhizoplanae</name>
    <dbReference type="NCBI Taxonomy" id="2905648"/>
    <lineage>
        <taxon>Bacteria</taxon>
        <taxon>Bacillati</taxon>
        <taxon>Bacillota</taxon>
        <taxon>Bacilli</taxon>
        <taxon>Bacillales</taxon>
        <taxon>Paenibacillaceae</taxon>
        <taxon>Paenibacillus</taxon>
    </lineage>
</organism>
<reference evidence="2" key="1">
    <citation type="submission" date="2022-01" db="EMBL/GenBank/DDBJ databases">
        <authorList>
            <person name="Criscuolo A."/>
        </authorList>
    </citation>
    <scope>NUCLEOTIDE SEQUENCE</scope>
    <source>
        <strain evidence="2">CIP111891</strain>
    </source>
</reference>
<feature type="domain" description="Mannosyl-glycoprotein endo-beta-N-acetylglucosamidase-like" evidence="1">
    <location>
        <begin position="9"/>
        <end position="131"/>
    </location>
</feature>
<dbReference type="Proteomes" id="UP000838821">
    <property type="component" value="Unassembled WGS sequence"/>
</dbReference>
<gene>
    <name evidence="2" type="ORF">PAECIP111891_02202</name>
</gene>
<comment type="caution">
    <text evidence="2">The sequence shown here is derived from an EMBL/GenBank/DDBJ whole genome shotgun (WGS) entry which is preliminary data.</text>
</comment>
<dbReference type="RefSeq" id="WP_236287059.1">
    <property type="nucleotide sequence ID" value="NZ_CAKMMW010000005.1"/>
</dbReference>
<dbReference type="EMBL" id="CAKMMW010000005">
    <property type="protein sequence ID" value="CAH1203017.1"/>
    <property type="molecule type" value="Genomic_DNA"/>
</dbReference>
<proteinExistence type="predicted"/>
<evidence type="ECO:0000313" key="2">
    <source>
        <dbReference type="EMBL" id="CAH1203017.1"/>
    </source>
</evidence>
<evidence type="ECO:0000313" key="3">
    <source>
        <dbReference type="Proteomes" id="UP000838821"/>
    </source>
</evidence>
<name>A0ABN8G8U6_9BACL</name>
<dbReference type="Pfam" id="PF01832">
    <property type="entry name" value="Glucosaminidase"/>
    <property type="match status" value="1"/>
</dbReference>